<dbReference type="GO" id="GO:0052689">
    <property type="term" value="F:carboxylic ester hydrolase activity"/>
    <property type="evidence" value="ECO:0007669"/>
    <property type="project" value="UniProtKB-KW"/>
</dbReference>
<dbReference type="InterPro" id="IPR029058">
    <property type="entry name" value="AB_hydrolase_fold"/>
</dbReference>
<comment type="caution">
    <text evidence="8">The sequence shown here is derived from an EMBL/GenBank/DDBJ whole genome shotgun (WGS) entry which is preliminary data.</text>
</comment>
<evidence type="ECO:0000256" key="2">
    <source>
        <dbReference type="ARBA" id="ARBA00022487"/>
    </source>
</evidence>
<sequence>MARNVLLISFISFSFIIGCYAEDNLLVSLQDGLVRGQYKESYNGRKFMAFEGIPYAKPPIGDLRFEDPQPVQPWIGVFEAKYLYTCVQISMLPVGPQTDLGDEDCLYLNVYVPREKINPDENLDVILHIHGGAFMIGSPKMLALPNKIMDRDVVYVSINYRLGPFGFYSPGDGHGNYGLKDQTAALKWVQNNIKKFGGNKDSVTITGVSAGGGSTHLHYFTKLSKGLFHRGYAQSGLFHRGYAQSGVALNPWAIRKHPEKQGKILAEQVGCFDEAAEEVRRCLKQRPAKQILDAVKVLYAAPLLPLVPFGPIIEKDSPTAFMAKTPYQQLISNEVTDLPFMMSMTSDEGTTPAALTYNFIDAMNSNWTKWAPLLLEFYEYENYNLDEVSEKIKEEYFKGSLLTKDNYKTLVKACTHRIFHLGAEATSRLQTKSTKSDLYFLVMDYSGPFMPINMTGFDVDFGNGHGSDGKYYYSGDFDIPLDQDGVRMKDILLDMMVAFAKTGKPKIDAVQFTPVPKNGHLNYLYVKGPDDIEMRNEDIFGPRKFWTSLGLQES</sequence>
<protein>
    <recommendedName>
        <fullName evidence="6">Carboxylic ester hydrolase</fullName>
        <ecNumber evidence="6">3.1.1.-</ecNumber>
    </recommendedName>
</protein>
<evidence type="ECO:0000313" key="9">
    <source>
        <dbReference type="Proteomes" id="UP001458880"/>
    </source>
</evidence>
<organism evidence="8 9">
    <name type="scientific">Popillia japonica</name>
    <name type="common">Japanese beetle</name>
    <dbReference type="NCBI Taxonomy" id="7064"/>
    <lineage>
        <taxon>Eukaryota</taxon>
        <taxon>Metazoa</taxon>
        <taxon>Ecdysozoa</taxon>
        <taxon>Arthropoda</taxon>
        <taxon>Hexapoda</taxon>
        <taxon>Insecta</taxon>
        <taxon>Pterygota</taxon>
        <taxon>Neoptera</taxon>
        <taxon>Endopterygota</taxon>
        <taxon>Coleoptera</taxon>
        <taxon>Polyphaga</taxon>
        <taxon>Scarabaeiformia</taxon>
        <taxon>Scarabaeidae</taxon>
        <taxon>Rutelinae</taxon>
        <taxon>Popillia</taxon>
    </lineage>
</organism>
<dbReference type="PROSITE" id="PS00122">
    <property type="entry name" value="CARBOXYLESTERASE_B_1"/>
    <property type="match status" value="1"/>
</dbReference>
<keyword evidence="3 6" id="KW-0378">Hydrolase</keyword>
<keyword evidence="4" id="KW-1015">Disulfide bond</keyword>
<dbReference type="Gene3D" id="3.40.50.1820">
    <property type="entry name" value="alpha/beta hydrolase"/>
    <property type="match status" value="1"/>
</dbReference>
<name>A0AAW1KL74_POPJA</name>
<gene>
    <name evidence="8" type="ORF">QE152_g22125</name>
</gene>
<dbReference type="InterPro" id="IPR019819">
    <property type="entry name" value="Carboxylesterase_B_CS"/>
</dbReference>
<evidence type="ECO:0000256" key="4">
    <source>
        <dbReference type="ARBA" id="ARBA00023157"/>
    </source>
</evidence>
<dbReference type="EMBL" id="JASPKY010000211">
    <property type="protein sequence ID" value="KAK9720294.1"/>
    <property type="molecule type" value="Genomic_DNA"/>
</dbReference>
<feature type="domain" description="Carboxylesterase type B" evidence="7">
    <location>
        <begin position="25"/>
        <end position="526"/>
    </location>
</feature>
<accession>A0AAW1KL74</accession>
<feature type="chain" id="PRO_5043099291" description="Carboxylic ester hydrolase" evidence="6">
    <location>
        <begin position="22"/>
        <end position="554"/>
    </location>
</feature>
<dbReference type="PANTHER" id="PTHR11559">
    <property type="entry name" value="CARBOXYLESTERASE"/>
    <property type="match status" value="1"/>
</dbReference>
<dbReference type="AlphaFoldDB" id="A0AAW1KL74"/>
<feature type="signal peptide" evidence="6">
    <location>
        <begin position="1"/>
        <end position="21"/>
    </location>
</feature>
<dbReference type="Proteomes" id="UP001458880">
    <property type="component" value="Unassembled WGS sequence"/>
</dbReference>
<dbReference type="InterPro" id="IPR019826">
    <property type="entry name" value="Carboxylesterase_B_AS"/>
</dbReference>
<dbReference type="Pfam" id="PF00135">
    <property type="entry name" value="COesterase"/>
    <property type="match status" value="1"/>
</dbReference>
<proteinExistence type="inferred from homology"/>
<reference evidence="8 9" key="1">
    <citation type="journal article" date="2024" name="BMC Genomics">
        <title>De novo assembly and annotation of Popillia japonica's genome with initial clues to its potential as an invasive pest.</title>
        <authorList>
            <person name="Cucini C."/>
            <person name="Boschi S."/>
            <person name="Funari R."/>
            <person name="Cardaioli E."/>
            <person name="Iannotti N."/>
            <person name="Marturano G."/>
            <person name="Paoli F."/>
            <person name="Bruttini M."/>
            <person name="Carapelli A."/>
            <person name="Frati F."/>
            <person name="Nardi F."/>
        </authorList>
    </citation>
    <scope>NUCLEOTIDE SEQUENCE [LARGE SCALE GENOMIC DNA]</scope>
    <source>
        <strain evidence="8">DMR45628</strain>
    </source>
</reference>
<dbReference type="SUPFAM" id="SSF53474">
    <property type="entry name" value="alpha/beta-Hydrolases"/>
    <property type="match status" value="1"/>
</dbReference>
<dbReference type="InterPro" id="IPR050309">
    <property type="entry name" value="Type-B_Carboxylest/Lipase"/>
</dbReference>
<dbReference type="InterPro" id="IPR002018">
    <property type="entry name" value="CarbesteraseB"/>
</dbReference>
<dbReference type="EC" id="3.1.1.-" evidence="6"/>
<evidence type="ECO:0000256" key="6">
    <source>
        <dbReference type="RuleBase" id="RU361235"/>
    </source>
</evidence>
<dbReference type="PROSITE" id="PS00941">
    <property type="entry name" value="CARBOXYLESTERASE_B_2"/>
    <property type="match status" value="1"/>
</dbReference>
<evidence type="ECO:0000259" key="7">
    <source>
        <dbReference type="Pfam" id="PF00135"/>
    </source>
</evidence>
<evidence type="ECO:0000256" key="1">
    <source>
        <dbReference type="ARBA" id="ARBA00005964"/>
    </source>
</evidence>
<dbReference type="PROSITE" id="PS51257">
    <property type="entry name" value="PROKAR_LIPOPROTEIN"/>
    <property type="match status" value="1"/>
</dbReference>
<comment type="similarity">
    <text evidence="1 6">Belongs to the type-B carboxylesterase/lipase family.</text>
</comment>
<evidence type="ECO:0000256" key="3">
    <source>
        <dbReference type="ARBA" id="ARBA00022801"/>
    </source>
</evidence>
<keyword evidence="5" id="KW-0325">Glycoprotein</keyword>
<evidence type="ECO:0000313" key="8">
    <source>
        <dbReference type="EMBL" id="KAK9720294.1"/>
    </source>
</evidence>
<keyword evidence="9" id="KW-1185">Reference proteome</keyword>
<evidence type="ECO:0000256" key="5">
    <source>
        <dbReference type="ARBA" id="ARBA00023180"/>
    </source>
</evidence>
<keyword evidence="6" id="KW-0732">Signal</keyword>
<keyword evidence="2" id="KW-0719">Serine esterase</keyword>